<protein>
    <submittedName>
        <fullName evidence="1">Uncharacterized protein</fullName>
    </submittedName>
</protein>
<dbReference type="OrthoDB" id="7709182at2"/>
<accession>A0A0K0Y1H7</accession>
<dbReference type="Proteomes" id="UP000067444">
    <property type="component" value="Chromosome"/>
</dbReference>
<gene>
    <name evidence="1" type="ORF">OSB_01830</name>
</gene>
<keyword evidence="2" id="KW-1185">Reference proteome</keyword>
<dbReference type="AlphaFoldDB" id="A0A0K0Y1H7"/>
<sequence length="120" mass="13171">MKLVALLVAFATPAISQEFALRDSDTVPSNESLASIILDRDLEYFDGGVSRYAADGSYSWTYPAENGGGVWEGTHQFADDATLCVVFVTGTERCDRFVTSGDRLVLLTVDGLRFPVREIR</sequence>
<dbReference type="KEGG" id="otm:OSB_01830"/>
<evidence type="ECO:0000313" key="2">
    <source>
        <dbReference type="Proteomes" id="UP000067444"/>
    </source>
</evidence>
<reference evidence="1 2" key="1">
    <citation type="journal article" date="2015" name="Genome Announc.">
        <title>Closed Genome Sequence of Octadecabacter temperatus SB1, the First Mesophilic Species of the Genus Octadecabacter.</title>
        <authorList>
            <person name="Voget S."/>
            <person name="Billerbeck S."/>
            <person name="Simon M."/>
            <person name="Daniel R."/>
        </authorList>
    </citation>
    <scope>NUCLEOTIDE SEQUENCE [LARGE SCALE GENOMIC DNA]</scope>
    <source>
        <strain evidence="1 2">SB1</strain>
    </source>
</reference>
<proteinExistence type="predicted"/>
<dbReference type="RefSeq" id="WP_049833208.1">
    <property type="nucleotide sequence ID" value="NZ_CP012160.1"/>
</dbReference>
<evidence type="ECO:0000313" key="1">
    <source>
        <dbReference type="EMBL" id="AKS44752.1"/>
    </source>
</evidence>
<organism evidence="1 2">
    <name type="scientific">Octadecabacter temperatus</name>
    <dbReference type="NCBI Taxonomy" id="1458307"/>
    <lineage>
        <taxon>Bacteria</taxon>
        <taxon>Pseudomonadati</taxon>
        <taxon>Pseudomonadota</taxon>
        <taxon>Alphaproteobacteria</taxon>
        <taxon>Rhodobacterales</taxon>
        <taxon>Roseobacteraceae</taxon>
        <taxon>Octadecabacter</taxon>
    </lineage>
</organism>
<name>A0A0K0Y1H7_9RHOB</name>
<dbReference type="EMBL" id="CP012160">
    <property type="protein sequence ID" value="AKS44752.1"/>
    <property type="molecule type" value="Genomic_DNA"/>
</dbReference>